<dbReference type="PROSITE" id="PS00109">
    <property type="entry name" value="PROTEIN_KINASE_TYR"/>
    <property type="match status" value="1"/>
</dbReference>
<dbReference type="InterPro" id="IPR000719">
    <property type="entry name" value="Prot_kinase_dom"/>
</dbReference>
<evidence type="ECO:0000313" key="13">
    <source>
        <dbReference type="EMBL" id="KAI1717934.1"/>
    </source>
</evidence>
<dbReference type="InterPro" id="IPR017441">
    <property type="entry name" value="Protein_kinase_ATP_BS"/>
</dbReference>
<dbReference type="SUPFAM" id="SSF55550">
    <property type="entry name" value="SH2 domain"/>
    <property type="match status" value="1"/>
</dbReference>
<evidence type="ECO:0000256" key="6">
    <source>
        <dbReference type="ARBA" id="ARBA00023137"/>
    </source>
</evidence>
<keyword evidence="14" id="KW-1185">Reference proteome</keyword>
<dbReference type="PROSITE" id="PS50011">
    <property type="entry name" value="PROTEIN_KINASE_DOM"/>
    <property type="match status" value="1"/>
</dbReference>
<comment type="catalytic activity">
    <reaction evidence="7 10">
        <text>L-tyrosyl-[protein] + ATP = O-phospho-L-tyrosyl-[protein] + ADP + H(+)</text>
        <dbReference type="Rhea" id="RHEA:10596"/>
        <dbReference type="Rhea" id="RHEA-COMP:10136"/>
        <dbReference type="Rhea" id="RHEA-COMP:20101"/>
        <dbReference type="ChEBI" id="CHEBI:15378"/>
        <dbReference type="ChEBI" id="CHEBI:30616"/>
        <dbReference type="ChEBI" id="CHEBI:46858"/>
        <dbReference type="ChEBI" id="CHEBI:61978"/>
        <dbReference type="ChEBI" id="CHEBI:456216"/>
        <dbReference type="EC" id="2.7.10.2"/>
    </reaction>
</comment>
<dbReference type="PRINTS" id="PR00401">
    <property type="entry name" value="SH2DOMAIN"/>
</dbReference>
<organism evidence="13 14">
    <name type="scientific">Ditylenchus destructor</name>
    <dbReference type="NCBI Taxonomy" id="166010"/>
    <lineage>
        <taxon>Eukaryota</taxon>
        <taxon>Metazoa</taxon>
        <taxon>Ecdysozoa</taxon>
        <taxon>Nematoda</taxon>
        <taxon>Chromadorea</taxon>
        <taxon>Rhabditida</taxon>
        <taxon>Tylenchina</taxon>
        <taxon>Tylenchomorpha</taxon>
        <taxon>Sphaerularioidea</taxon>
        <taxon>Anguinidae</taxon>
        <taxon>Anguininae</taxon>
        <taxon>Ditylenchus</taxon>
    </lineage>
</organism>
<comment type="similarity">
    <text evidence="10">Belongs to the protein kinase superfamily. Tyr protein kinase family.</text>
</comment>
<dbReference type="InterPro" id="IPR050198">
    <property type="entry name" value="Non-receptor_tyrosine_kinases"/>
</dbReference>
<evidence type="ECO:0000256" key="10">
    <source>
        <dbReference type="RuleBase" id="RU362096"/>
    </source>
</evidence>
<evidence type="ECO:0000256" key="5">
    <source>
        <dbReference type="ARBA" id="ARBA00022999"/>
    </source>
</evidence>
<evidence type="ECO:0000259" key="11">
    <source>
        <dbReference type="PROSITE" id="PS50001"/>
    </source>
</evidence>
<evidence type="ECO:0000256" key="9">
    <source>
        <dbReference type="PROSITE-ProRule" id="PRU10141"/>
    </source>
</evidence>
<dbReference type="GO" id="GO:0005524">
    <property type="term" value="F:ATP binding"/>
    <property type="evidence" value="ECO:0007669"/>
    <property type="project" value="UniProtKB-UniRule"/>
</dbReference>
<evidence type="ECO:0000256" key="8">
    <source>
        <dbReference type="PROSITE-ProRule" id="PRU00191"/>
    </source>
</evidence>
<evidence type="ECO:0000256" key="7">
    <source>
        <dbReference type="ARBA" id="ARBA00051245"/>
    </source>
</evidence>
<dbReference type="AlphaFoldDB" id="A0AAD4R2E9"/>
<evidence type="ECO:0000256" key="2">
    <source>
        <dbReference type="ARBA" id="ARBA00022741"/>
    </source>
</evidence>
<dbReference type="GO" id="GO:0004715">
    <property type="term" value="F:non-membrane spanning protein tyrosine kinase activity"/>
    <property type="evidence" value="ECO:0007669"/>
    <property type="project" value="UniProtKB-EC"/>
</dbReference>
<evidence type="ECO:0000313" key="14">
    <source>
        <dbReference type="Proteomes" id="UP001201812"/>
    </source>
</evidence>
<dbReference type="Gene3D" id="1.10.510.10">
    <property type="entry name" value="Transferase(Phosphotransferase) domain 1"/>
    <property type="match status" value="1"/>
</dbReference>
<sequence length="401" mass="45669">MDSSQTMTNSKLRNELQMPWFHGNISRDKTEKLLNGCGDGTFLIRNSTNFPGDFTLCVACKSKVEHYRIYQINEQYTCDKDEFFENLTQLVSHYKRDADGLCHRLVSPIVSEAFRLTCDSPNNEERTKEFSRANLLLNGNDLKVSNESVLGHGEFGDVLLGFYNGKRVAVKTLKNGMSCDLLAEAKFMIGLRHTHLVALIGIVMGTGHDVLMITEYMANGNLVDFLRSRGRHQVERSQLFQFAQNVADGMSYMESRQYVHRDLAARNILLDANLIAKVSDFGLAQVCNQPTAENVRGRFPIKWSAPEALRTSLFTNKSDVWSYGILLWEIYSFGRVPYPRIPIQDVVRHIEKGYRMEPPENCPTFITTLMTECCSLEPERRPSFAEILLRLKRISDLNGSL</sequence>
<dbReference type="PROSITE" id="PS00107">
    <property type="entry name" value="PROTEIN_KINASE_ATP"/>
    <property type="match status" value="1"/>
</dbReference>
<keyword evidence="2 9" id="KW-0547">Nucleotide-binding</keyword>
<dbReference type="InterPro" id="IPR020635">
    <property type="entry name" value="Tyr_kinase_cat_dom"/>
</dbReference>
<dbReference type="SMART" id="SM00219">
    <property type="entry name" value="TyrKc"/>
    <property type="match status" value="1"/>
</dbReference>
<keyword evidence="1 10" id="KW-0808">Transferase</keyword>
<dbReference type="SMART" id="SM00220">
    <property type="entry name" value="S_TKc"/>
    <property type="match status" value="1"/>
</dbReference>
<proteinExistence type="inferred from homology"/>
<keyword evidence="4 9" id="KW-0067">ATP-binding</keyword>
<evidence type="ECO:0000259" key="12">
    <source>
        <dbReference type="PROSITE" id="PS50011"/>
    </source>
</evidence>
<dbReference type="Proteomes" id="UP001201812">
    <property type="component" value="Unassembled WGS sequence"/>
</dbReference>
<evidence type="ECO:0000256" key="1">
    <source>
        <dbReference type="ARBA" id="ARBA00022679"/>
    </source>
</evidence>
<name>A0AAD4R2E9_9BILA</name>
<dbReference type="CDD" id="cd09937">
    <property type="entry name" value="SH2_csk_like"/>
    <property type="match status" value="1"/>
</dbReference>
<feature type="domain" description="Protein kinase" evidence="12">
    <location>
        <begin position="144"/>
        <end position="394"/>
    </location>
</feature>
<accession>A0AAD4R2E9</accession>
<evidence type="ECO:0000256" key="3">
    <source>
        <dbReference type="ARBA" id="ARBA00022777"/>
    </source>
</evidence>
<feature type="domain" description="SH2" evidence="11">
    <location>
        <begin position="20"/>
        <end position="109"/>
    </location>
</feature>
<feature type="binding site" evidence="9">
    <location>
        <position position="171"/>
    </location>
    <ligand>
        <name>ATP</name>
        <dbReference type="ChEBI" id="CHEBI:30616"/>
    </ligand>
</feature>
<dbReference type="Pfam" id="PF07714">
    <property type="entry name" value="PK_Tyr_Ser-Thr"/>
    <property type="match status" value="1"/>
</dbReference>
<dbReference type="PANTHER" id="PTHR24418">
    <property type="entry name" value="TYROSINE-PROTEIN KINASE"/>
    <property type="match status" value="1"/>
</dbReference>
<dbReference type="InterPro" id="IPR001245">
    <property type="entry name" value="Ser-Thr/Tyr_kinase_cat_dom"/>
</dbReference>
<dbReference type="Gene3D" id="3.30.505.10">
    <property type="entry name" value="SH2 domain"/>
    <property type="match status" value="1"/>
</dbReference>
<keyword evidence="5 8" id="KW-0727">SH2 domain</keyword>
<protein>
    <recommendedName>
        <fullName evidence="10">Tyrosine-protein kinase</fullName>
        <ecNumber evidence="10">2.7.10.2</ecNumber>
    </recommendedName>
</protein>
<dbReference type="FunFam" id="1.10.510.10:FF:000554">
    <property type="entry name" value="Predicted protein"/>
    <property type="match status" value="1"/>
</dbReference>
<gene>
    <name evidence="13" type="ORF">DdX_06343</name>
</gene>
<dbReference type="SMART" id="SM00252">
    <property type="entry name" value="SH2"/>
    <property type="match status" value="1"/>
</dbReference>
<dbReference type="PRINTS" id="PR00109">
    <property type="entry name" value="TYRKINASE"/>
</dbReference>
<dbReference type="InterPro" id="IPR036860">
    <property type="entry name" value="SH2_dom_sf"/>
</dbReference>
<dbReference type="Pfam" id="PF00017">
    <property type="entry name" value="SH2"/>
    <property type="match status" value="1"/>
</dbReference>
<dbReference type="InterPro" id="IPR035027">
    <property type="entry name" value="Csk-like_SH2"/>
</dbReference>
<dbReference type="SUPFAM" id="SSF56112">
    <property type="entry name" value="Protein kinase-like (PK-like)"/>
    <property type="match status" value="1"/>
</dbReference>
<keyword evidence="6 10" id="KW-0829">Tyrosine-protein kinase</keyword>
<dbReference type="InterPro" id="IPR000980">
    <property type="entry name" value="SH2"/>
</dbReference>
<dbReference type="PROSITE" id="PS50001">
    <property type="entry name" value="SH2"/>
    <property type="match status" value="1"/>
</dbReference>
<dbReference type="InterPro" id="IPR008266">
    <property type="entry name" value="Tyr_kinase_AS"/>
</dbReference>
<keyword evidence="3 10" id="KW-0418">Kinase</keyword>
<dbReference type="EC" id="2.7.10.2" evidence="10"/>
<dbReference type="EMBL" id="JAKKPZ010000008">
    <property type="protein sequence ID" value="KAI1717934.1"/>
    <property type="molecule type" value="Genomic_DNA"/>
</dbReference>
<dbReference type="InterPro" id="IPR011009">
    <property type="entry name" value="Kinase-like_dom_sf"/>
</dbReference>
<reference evidence="13" key="1">
    <citation type="submission" date="2022-01" db="EMBL/GenBank/DDBJ databases">
        <title>Genome Sequence Resource for Two Populations of Ditylenchus destructor, the Migratory Endoparasitic Phytonematode.</title>
        <authorList>
            <person name="Zhang H."/>
            <person name="Lin R."/>
            <person name="Xie B."/>
        </authorList>
    </citation>
    <scope>NUCLEOTIDE SEQUENCE</scope>
    <source>
        <strain evidence="13">BazhouSP</strain>
    </source>
</reference>
<evidence type="ECO:0000256" key="4">
    <source>
        <dbReference type="ARBA" id="ARBA00022840"/>
    </source>
</evidence>
<comment type="caution">
    <text evidence="13">The sequence shown here is derived from an EMBL/GenBank/DDBJ whole genome shotgun (WGS) entry which is preliminary data.</text>
</comment>